<dbReference type="WBParaSite" id="RSKR_0000383100.1">
    <property type="protein sequence ID" value="RSKR_0000383100.1"/>
    <property type="gene ID" value="RSKR_0000383100"/>
</dbReference>
<name>A0AC35TSF9_9BILA</name>
<protein>
    <submittedName>
        <fullName evidence="2">Histidine phosphatase family protein</fullName>
    </submittedName>
</protein>
<sequence length="360" mass="41101">MGRYSNGFVQKMPLDETEDTQSDSCSCSDPNLPVSCHGSCANTPQVKSKEPELDDSRLITLRPSVESFRQETRENVVRTLTKAIKKRLICMRHGERLDYIFPKWFKKMVTEEVYGMTDLNQPYTLSTYRRRLCDFKDDPSLTNSGCVVSQIIGSSLKLSKYVPDVIYCSPALRCIQTASHIVSGSNSKAPIRIEPGLFQENYYTDLENPSKSPFMTMNQLRHSPIKAVDTTYRPIVDIKQLLKNKDTNLTYNARIQFVFDKIIKNSDQNVLILMIAHASTVDMCAGYFSFPRRQISQHESDGIANYIPYNGSVAFEINDDGDFVKNKKIIQPMKMHACTTVCDEPFITRDCCKQYNYCVE</sequence>
<proteinExistence type="predicted"/>
<organism evidence="1 2">
    <name type="scientific">Rhabditophanes sp. KR3021</name>
    <dbReference type="NCBI Taxonomy" id="114890"/>
    <lineage>
        <taxon>Eukaryota</taxon>
        <taxon>Metazoa</taxon>
        <taxon>Ecdysozoa</taxon>
        <taxon>Nematoda</taxon>
        <taxon>Chromadorea</taxon>
        <taxon>Rhabditida</taxon>
        <taxon>Tylenchina</taxon>
        <taxon>Panagrolaimomorpha</taxon>
        <taxon>Strongyloidoidea</taxon>
        <taxon>Alloionematidae</taxon>
        <taxon>Rhabditophanes</taxon>
    </lineage>
</organism>
<evidence type="ECO:0000313" key="1">
    <source>
        <dbReference type="Proteomes" id="UP000095286"/>
    </source>
</evidence>
<reference evidence="2" key="1">
    <citation type="submission" date="2016-11" db="UniProtKB">
        <authorList>
            <consortium name="WormBaseParasite"/>
        </authorList>
    </citation>
    <scope>IDENTIFICATION</scope>
    <source>
        <strain evidence="2">KR3021</strain>
    </source>
</reference>
<accession>A0AC35TSF9</accession>
<evidence type="ECO:0000313" key="2">
    <source>
        <dbReference type="WBParaSite" id="RSKR_0000383100.1"/>
    </source>
</evidence>
<dbReference type="Proteomes" id="UP000095286">
    <property type="component" value="Unplaced"/>
</dbReference>